<dbReference type="EMBL" id="MU167355">
    <property type="protein sequence ID" value="KAG0142234.1"/>
    <property type="molecule type" value="Genomic_DNA"/>
</dbReference>
<keyword evidence="2" id="KW-1185">Reference proteome</keyword>
<reference evidence="1" key="1">
    <citation type="submission" date="2013-11" db="EMBL/GenBank/DDBJ databases">
        <title>Genome sequence of the fusiform rust pathogen reveals effectors for host alternation and coevolution with pine.</title>
        <authorList>
            <consortium name="DOE Joint Genome Institute"/>
            <person name="Smith K."/>
            <person name="Pendleton A."/>
            <person name="Kubisiak T."/>
            <person name="Anderson C."/>
            <person name="Salamov A."/>
            <person name="Aerts A."/>
            <person name="Riley R."/>
            <person name="Clum A."/>
            <person name="Lindquist E."/>
            <person name="Ence D."/>
            <person name="Campbell M."/>
            <person name="Kronenberg Z."/>
            <person name="Feau N."/>
            <person name="Dhillon B."/>
            <person name="Hamelin R."/>
            <person name="Burleigh J."/>
            <person name="Smith J."/>
            <person name="Yandell M."/>
            <person name="Nelson C."/>
            <person name="Grigoriev I."/>
            <person name="Davis J."/>
        </authorList>
    </citation>
    <scope>NUCLEOTIDE SEQUENCE</scope>
    <source>
        <strain evidence="1">G11</strain>
    </source>
</reference>
<name>A0A9P6NDL1_9BASI</name>
<comment type="caution">
    <text evidence="1">The sequence shown here is derived from an EMBL/GenBank/DDBJ whole genome shotgun (WGS) entry which is preliminary data.</text>
</comment>
<dbReference type="Proteomes" id="UP000886653">
    <property type="component" value="Unassembled WGS sequence"/>
</dbReference>
<dbReference type="AlphaFoldDB" id="A0A9P6NDL1"/>
<sequence>MLMLISDSWRRSARFQTGCGLGARRFQDRCHPEATTACSDVIRLLTALNSSQGSLVCHGTTQITSLCHFFRMTKTSTSSPSSIHQVELNPPSGYIVRTDGRDNVRFKMGCTRLYAWLNSGLRSITFAKPMPSLGERRLGWERWITGYSGFWWDCPLFFSTWINTFPSLDRALLTSARTHTPHIPLGPFRN</sequence>
<protein>
    <submittedName>
        <fullName evidence="1">Uncharacterized protein</fullName>
    </submittedName>
</protein>
<accession>A0A9P6NDL1</accession>
<proteinExistence type="predicted"/>
<evidence type="ECO:0000313" key="1">
    <source>
        <dbReference type="EMBL" id="KAG0142234.1"/>
    </source>
</evidence>
<organism evidence="1 2">
    <name type="scientific">Cronartium quercuum f. sp. fusiforme G11</name>
    <dbReference type="NCBI Taxonomy" id="708437"/>
    <lineage>
        <taxon>Eukaryota</taxon>
        <taxon>Fungi</taxon>
        <taxon>Dikarya</taxon>
        <taxon>Basidiomycota</taxon>
        <taxon>Pucciniomycotina</taxon>
        <taxon>Pucciniomycetes</taxon>
        <taxon>Pucciniales</taxon>
        <taxon>Coleosporiaceae</taxon>
        <taxon>Cronartium</taxon>
    </lineage>
</organism>
<gene>
    <name evidence="1" type="ORF">CROQUDRAFT_97758</name>
</gene>
<evidence type="ECO:0000313" key="2">
    <source>
        <dbReference type="Proteomes" id="UP000886653"/>
    </source>
</evidence>